<name>A0A2G5C5P6_AQUCA</name>
<dbReference type="OrthoDB" id="448399at2759"/>
<dbReference type="InParanoid" id="A0A2G5C5P6"/>
<organism evidence="1 2">
    <name type="scientific">Aquilegia coerulea</name>
    <name type="common">Rocky mountain columbine</name>
    <dbReference type="NCBI Taxonomy" id="218851"/>
    <lineage>
        <taxon>Eukaryota</taxon>
        <taxon>Viridiplantae</taxon>
        <taxon>Streptophyta</taxon>
        <taxon>Embryophyta</taxon>
        <taxon>Tracheophyta</taxon>
        <taxon>Spermatophyta</taxon>
        <taxon>Magnoliopsida</taxon>
        <taxon>Ranunculales</taxon>
        <taxon>Ranunculaceae</taxon>
        <taxon>Thalictroideae</taxon>
        <taxon>Aquilegia</taxon>
    </lineage>
</organism>
<sequence>MICNFLISNPYKFLLKASVVDLHIMAAKIATCSTSLHANKDQAFISSIESRVFSIPWGCSYESPAALAIFN</sequence>
<gene>
    <name evidence="1" type="ORF">AQUCO_09100051v1</name>
</gene>
<reference evidence="1 2" key="1">
    <citation type="submission" date="2017-09" db="EMBL/GenBank/DDBJ databases">
        <title>WGS assembly of Aquilegia coerulea Goldsmith.</title>
        <authorList>
            <person name="Hodges S."/>
            <person name="Kramer E."/>
            <person name="Nordborg M."/>
            <person name="Tomkins J."/>
            <person name="Borevitz J."/>
            <person name="Derieg N."/>
            <person name="Yan J."/>
            <person name="Mihaltcheva S."/>
            <person name="Hayes R.D."/>
            <person name="Rokhsar D."/>
        </authorList>
    </citation>
    <scope>NUCLEOTIDE SEQUENCE [LARGE SCALE GENOMIC DNA]</scope>
    <source>
        <strain evidence="2">cv. Goldsmith</strain>
    </source>
</reference>
<evidence type="ECO:0000313" key="1">
    <source>
        <dbReference type="EMBL" id="PIA26614.1"/>
    </source>
</evidence>
<proteinExistence type="predicted"/>
<accession>A0A2G5C5P6</accession>
<protein>
    <submittedName>
        <fullName evidence="1">Uncharacterized protein</fullName>
    </submittedName>
</protein>
<keyword evidence="2" id="KW-1185">Reference proteome</keyword>
<dbReference type="AlphaFoldDB" id="A0A2G5C5P6"/>
<dbReference type="Proteomes" id="UP000230069">
    <property type="component" value="Unassembled WGS sequence"/>
</dbReference>
<evidence type="ECO:0000313" key="2">
    <source>
        <dbReference type="Proteomes" id="UP000230069"/>
    </source>
</evidence>
<dbReference type="EMBL" id="KZ305108">
    <property type="protein sequence ID" value="PIA26614.1"/>
    <property type="molecule type" value="Genomic_DNA"/>
</dbReference>